<accession>A0A556V4K7</accession>
<dbReference type="Gene3D" id="1.10.565.10">
    <property type="entry name" value="Retinoid X Receptor"/>
    <property type="match status" value="1"/>
</dbReference>
<evidence type="ECO:0000256" key="1">
    <source>
        <dbReference type="ARBA" id="ARBA00004496"/>
    </source>
</evidence>
<evidence type="ECO:0000256" key="7">
    <source>
        <dbReference type="ARBA" id="ARBA00023125"/>
    </source>
</evidence>
<organism evidence="12 13">
    <name type="scientific">Bagarius yarrelli</name>
    <name type="common">Goonch</name>
    <name type="synonym">Bagrus yarrelli</name>
    <dbReference type="NCBI Taxonomy" id="175774"/>
    <lineage>
        <taxon>Eukaryota</taxon>
        <taxon>Metazoa</taxon>
        <taxon>Chordata</taxon>
        <taxon>Craniata</taxon>
        <taxon>Vertebrata</taxon>
        <taxon>Euteleostomi</taxon>
        <taxon>Actinopterygii</taxon>
        <taxon>Neopterygii</taxon>
        <taxon>Teleostei</taxon>
        <taxon>Ostariophysi</taxon>
        <taxon>Siluriformes</taxon>
        <taxon>Sisoridae</taxon>
        <taxon>Sisorinae</taxon>
        <taxon>Bagarius</taxon>
    </lineage>
</organism>
<dbReference type="InterPro" id="IPR001723">
    <property type="entry name" value="Nuclear_hrmn_rcpt"/>
</dbReference>
<comment type="subcellular location">
    <subcellularLocation>
        <location evidence="1">Cytoplasm</location>
    </subcellularLocation>
</comment>
<feature type="domain" description="NR LBD" evidence="11">
    <location>
        <begin position="1"/>
        <end position="240"/>
    </location>
</feature>
<dbReference type="EMBL" id="VCAZ01000118">
    <property type="protein sequence ID" value="TSU50019.1"/>
    <property type="molecule type" value="Genomic_DNA"/>
</dbReference>
<evidence type="ECO:0000256" key="3">
    <source>
        <dbReference type="ARBA" id="ARBA00022723"/>
    </source>
</evidence>
<evidence type="ECO:0000256" key="9">
    <source>
        <dbReference type="ARBA" id="ARBA00023170"/>
    </source>
</evidence>
<dbReference type="InterPro" id="IPR035500">
    <property type="entry name" value="NHR-like_dom_sf"/>
</dbReference>
<protein>
    <submittedName>
        <fullName evidence="12">Nuclear receptor subfamily 4 group A member 1</fullName>
    </submittedName>
</protein>
<dbReference type="GO" id="GO:0005634">
    <property type="term" value="C:nucleus"/>
    <property type="evidence" value="ECO:0007669"/>
    <property type="project" value="TreeGrafter"/>
</dbReference>
<keyword evidence="13" id="KW-1185">Reference proteome</keyword>
<dbReference type="PANTHER" id="PTHR24085">
    <property type="entry name" value="NUCLEAR HORMONE RECEPTOR"/>
    <property type="match status" value="1"/>
</dbReference>
<evidence type="ECO:0000259" key="11">
    <source>
        <dbReference type="PROSITE" id="PS51843"/>
    </source>
</evidence>
<keyword evidence="7" id="KW-0238">DNA-binding</keyword>
<dbReference type="PRINTS" id="PR00398">
    <property type="entry name" value="STRDHORMONER"/>
</dbReference>
<evidence type="ECO:0000256" key="10">
    <source>
        <dbReference type="ARBA" id="ARBA00023242"/>
    </source>
</evidence>
<reference evidence="12 13" key="1">
    <citation type="journal article" date="2019" name="Genome Biol. Evol.">
        <title>Whole-Genome Sequencing of the Giant Devil Catfish, Bagarius yarrelli.</title>
        <authorList>
            <person name="Jiang W."/>
            <person name="Lv Y."/>
            <person name="Cheng L."/>
            <person name="Yang K."/>
            <person name="Chao B."/>
            <person name="Wang X."/>
            <person name="Li Y."/>
            <person name="Pan X."/>
            <person name="You X."/>
            <person name="Zhang Y."/>
            <person name="Yang J."/>
            <person name="Li J."/>
            <person name="Zhang X."/>
            <person name="Liu S."/>
            <person name="Sun C."/>
            <person name="Yang J."/>
            <person name="Shi Q."/>
        </authorList>
    </citation>
    <scope>NUCLEOTIDE SEQUENCE [LARGE SCALE GENOMIC DNA]</scope>
    <source>
        <strain evidence="12">JWS20170419001</strain>
        <tissue evidence="12">Muscle</tissue>
    </source>
</reference>
<evidence type="ECO:0000256" key="2">
    <source>
        <dbReference type="ARBA" id="ARBA00022490"/>
    </source>
</evidence>
<dbReference type="GO" id="GO:0005737">
    <property type="term" value="C:cytoplasm"/>
    <property type="evidence" value="ECO:0007669"/>
    <property type="project" value="UniProtKB-SubCell"/>
</dbReference>
<evidence type="ECO:0000256" key="5">
    <source>
        <dbReference type="ARBA" id="ARBA00022833"/>
    </source>
</evidence>
<keyword evidence="2" id="KW-0963">Cytoplasm</keyword>
<dbReference type="OrthoDB" id="5952118at2759"/>
<gene>
    <name evidence="12" type="ORF">Baya_12948</name>
</gene>
<evidence type="ECO:0000313" key="12">
    <source>
        <dbReference type="EMBL" id="TSU50019.1"/>
    </source>
</evidence>
<evidence type="ECO:0000256" key="4">
    <source>
        <dbReference type="ARBA" id="ARBA00022771"/>
    </source>
</evidence>
<keyword evidence="3" id="KW-0479">Metal-binding</keyword>
<proteinExistence type="predicted"/>
<evidence type="ECO:0000256" key="6">
    <source>
        <dbReference type="ARBA" id="ARBA00023015"/>
    </source>
</evidence>
<dbReference type="AlphaFoldDB" id="A0A556V4K7"/>
<dbReference type="InterPro" id="IPR000536">
    <property type="entry name" value="Nucl_hrmn_rcpt_lig-bd"/>
</dbReference>
<evidence type="ECO:0000313" key="13">
    <source>
        <dbReference type="Proteomes" id="UP000319801"/>
    </source>
</evidence>
<keyword evidence="9 12" id="KW-0675">Receptor</keyword>
<evidence type="ECO:0000256" key="8">
    <source>
        <dbReference type="ARBA" id="ARBA00023163"/>
    </source>
</evidence>
<sequence>MPCVESQYGSLSYESPYFSPDFLSSALSNKQSMDLSTQREQLSPPSLPSISTLVGLPESISNAGTKHNSVSLKILNAIVNVFSGENRQFKGRRGRLPSKPKNLSDTVTPVNFTASLVRAHVDSNPALAKLDYSRSLHRMSLDVTSFSCLAALIIITDRHGLKEPKCMEELQNRLISCLRTHINTSSSSDPSRSQPCLSRLLSKLPELRTLCTQGLQRIFYLKLEDLVPPPPIVEKIFMDTLPF</sequence>
<dbReference type="SUPFAM" id="SSF48508">
    <property type="entry name" value="Nuclear receptor ligand-binding domain"/>
    <property type="match status" value="1"/>
</dbReference>
<keyword evidence="6" id="KW-0805">Transcription regulation</keyword>
<dbReference type="Proteomes" id="UP000319801">
    <property type="component" value="Unassembled WGS sequence"/>
</dbReference>
<dbReference type="PANTHER" id="PTHR24085:SF1">
    <property type="entry name" value="NUCLEAR RECEPTOR SUBFAMILY 4 GROUP A MEMBER 1"/>
    <property type="match status" value="1"/>
</dbReference>
<dbReference type="GO" id="GO:0005667">
    <property type="term" value="C:transcription regulator complex"/>
    <property type="evidence" value="ECO:0007669"/>
    <property type="project" value="TreeGrafter"/>
</dbReference>
<dbReference type="GO" id="GO:0071376">
    <property type="term" value="P:cellular response to corticotropin-releasing hormone stimulus"/>
    <property type="evidence" value="ECO:0007669"/>
    <property type="project" value="TreeGrafter"/>
</dbReference>
<name>A0A556V4K7_BAGYA</name>
<dbReference type="GO" id="GO:0000981">
    <property type="term" value="F:DNA-binding transcription factor activity, RNA polymerase II-specific"/>
    <property type="evidence" value="ECO:0007669"/>
    <property type="project" value="TreeGrafter"/>
</dbReference>
<dbReference type="GO" id="GO:0008270">
    <property type="term" value="F:zinc ion binding"/>
    <property type="evidence" value="ECO:0007669"/>
    <property type="project" value="UniProtKB-KW"/>
</dbReference>
<keyword evidence="10" id="KW-0539">Nucleus</keyword>
<dbReference type="GO" id="GO:0000978">
    <property type="term" value="F:RNA polymerase II cis-regulatory region sequence-specific DNA binding"/>
    <property type="evidence" value="ECO:0007669"/>
    <property type="project" value="TreeGrafter"/>
</dbReference>
<keyword evidence="4" id="KW-0863">Zinc-finger</keyword>
<dbReference type="PROSITE" id="PS51843">
    <property type="entry name" value="NR_LBD"/>
    <property type="match status" value="1"/>
</dbReference>
<dbReference type="Pfam" id="PF00104">
    <property type="entry name" value="Hormone_recep"/>
    <property type="match status" value="1"/>
</dbReference>
<comment type="caution">
    <text evidence="12">The sequence shown here is derived from an EMBL/GenBank/DDBJ whole genome shotgun (WGS) entry which is preliminary data.</text>
</comment>
<keyword evidence="8" id="KW-0804">Transcription</keyword>
<dbReference type="GO" id="GO:0035259">
    <property type="term" value="F:nuclear glucocorticoid receptor binding"/>
    <property type="evidence" value="ECO:0007669"/>
    <property type="project" value="TreeGrafter"/>
</dbReference>
<keyword evidence="5" id="KW-0862">Zinc</keyword>